<sequence>MAPTQQLGGSALDQTQFRGPFGPVNPPEIQDLNAPMDDLPTYRPPAFQEAACVRLAYMQAVIGNVYDGLTIQQATDQLVSTLDALEVAGALPEIPRPLRTLDGAKRRLGIDPDLWITQYAICPRCWKHFSPTALRELETPECQVGNCAGLIYEDITGAKGETRRRPLKIIPQVSLIDSLRRMFLRPGFARSIRDSRGEPECPNDNDDFVMEDIHHGAAWHAQHVNITREVDELGRIRDQPNNGANEPDKLTAKRYGLHLTLNADWLGLLSNRPHSTGPAYVSINDLKRDIRFLQTNVVCAFVMPGPKEPDTQQINHCLEPLVLDLLQLKNGVEMEIYDDETTDKVFADLVCNNCDTPAARKISGTAGHAHEFHPCPYCETMLVHVNQAAGYNGTHQRKGDFPMLQQAFQSRYAQPQRRDAILNDHGVRWSILNVIPGWLPSSKTALDFMHNVFLGLICHLFMKVLFAAHMFPGAGGADSHKQRFEDLINSVQWPSHITRLPKNLGENQSLKKADEWRRILAITPVLLWWSWRDANDSIPDTAPPVTANENITTTHSRQRRSLYSAILLLCAGVRLLAIRKITMAQARLGQDFLIEYCHMCLRLRIPLVINHHLSTHFFDMIKQFGPIYAWWLFAFERFNGMLERIHHNGHDGGWMELTLLRNWTQTHLVYELLLSLPPDAHAKEHELLERIIQKEARSRGSMMSQIAIFRSEVDTDNVKLPRRIAKSTTNIHHMSPTGEYYRLLLRYFQDLWPDLDLVTEFANHPGQAFVAERVARALPYIRKDGIRYGCASNRRTQADCYAFILEDQARLPVKIEALLVVNIPGCHKPPHVCAIVKQLRADENIPILPWDHMSSTLGINTSYHNKFWGLEVISAAQIDAPLAMVSVYSSVIEQQLSIAISFDHAGTEPENLDDYDV</sequence>
<comment type="caution">
    <text evidence="1">The sequence shown here is derived from an EMBL/GenBank/DDBJ whole genome shotgun (WGS) entry which is preliminary data.</text>
</comment>
<proteinExistence type="predicted"/>
<evidence type="ECO:0000313" key="1">
    <source>
        <dbReference type="EMBL" id="KAG9219997.1"/>
    </source>
</evidence>
<protein>
    <submittedName>
        <fullName evidence="1">Uncharacterized protein</fullName>
    </submittedName>
</protein>
<dbReference type="EMBL" id="WQMT02000008">
    <property type="protein sequence ID" value="KAG9219997.1"/>
    <property type="molecule type" value="Genomic_DNA"/>
</dbReference>
<evidence type="ECO:0000313" key="2">
    <source>
        <dbReference type="Proteomes" id="UP000824881"/>
    </source>
</evidence>
<organism evidence="1 2">
    <name type="scientific">Pleurotus cornucopiae</name>
    <name type="common">Cornucopia mushroom</name>
    <dbReference type="NCBI Taxonomy" id="5321"/>
    <lineage>
        <taxon>Eukaryota</taxon>
        <taxon>Fungi</taxon>
        <taxon>Dikarya</taxon>
        <taxon>Basidiomycota</taxon>
        <taxon>Agaricomycotina</taxon>
        <taxon>Agaricomycetes</taxon>
        <taxon>Agaricomycetidae</taxon>
        <taxon>Agaricales</taxon>
        <taxon>Pleurotineae</taxon>
        <taxon>Pleurotaceae</taxon>
        <taxon>Pleurotus</taxon>
    </lineage>
</organism>
<dbReference type="Proteomes" id="UP000824881">
    <property type="component" value="Unassembled WGS sequence"/>
</dbReference>
<reference evidence="1 2" key="1">
    <citation type="journal article" date="2021" name="Appl. Environ. Microbiol.">
        <title>Genetic linkage and physical mapping for an oyster mushroom Pleurotus cornucopiae and QTL analysis for the trait cap color.</title>
        <authorList>
            <person name="Zhang Y."/>
            <person name="Gao W."/>
            <person name="Sonnenberg A."/>
            <person name="Chen Q."/>
            <person name="Zhang J."/>
            <person name="Huang C."/>
        </authorList>
    </citation>
    <scope>NUCLEOTIDE SEQUENCE [LARGE SCALE GENOMIC DNA]</scope>
    <source>
        <strain evidence="1">CCMSSC00406</strain>
    </source>
</reference>
<name>A0ACB7IP41_PLECO</name>
<keyword evidence="2" id="KW-1185">Reference proteome</keyword>
<accession>A0ACB7IP41</accession>
<gene>
    <name evidence="1" type="ORF">CCMSSC00406_0006910</name>
</gene>